<proteinExistence type="inferred from homology"/>
<feature type="chain" id="PRO_5034387706" description="Acidic endochitinase" evidence="14">
    <location>
        <begin position="24"/>
        <end position="305"/>
    </location>
</feature>
<evidence type="ECO:0000256" key="6">
    <source>
        <dbReference type="ARBA" id="ARBA00022801"/>
    </source>
</evidence>
<dbReference type="GO" id="GO:0006032">
    <property type="term" value="P:chitin catabolic process"/>
    <property type="evidence" value="ECO:0007669"/>
    <property type="project" value="UniProtKB-KW"/>
</dbReference>
<dbReference type="InterPro" id="IPR050542">
    <property type="entry name" value="Glycosyl_Hydrlase18_Chitinase"/>
</dbReference>
<evidence type="ECO:0000256" key="5">
    <source>
        <dbReference type="ARBA" id="ARBA00022525"/>
    </source>
</evidence>
<dbReference type="OrthoDB" id="6020543at2759"/>
<reference evidence="16" key="1">
    <citation type="journal article" date="2019" name="Toxins">
        <title>Detection of Abrin-Like and Prepropulchellin-Like Toxin Genes and Transcripts Using Whole Genome Sequencing and Full-Length Transcript Sequencing of Abrus precatorius.</title>
        <authorList>
            <person name="Hovde B.T."/>
            <person name="Daligault H.E."/>
            <person name="Hanschen E.R."/>
            <person name="Kunde Y.A."/>
            <person name="Johnson M.B."/>
            <person name="Starkenburg S.R."/>
            <person name="Johnson S.L."/>
        </authorList>
    </citation>
    <scope>NUCLEOTIDE SEQUENCE [LARGE SCALE GENOMIC DNA]</scope>
</reference>
<protein>
    <recommendedName>
        <fullName evidence="12">Acidic endochitinase</fullName>
        <ecNumber evidence="4">3.2.1.14</ecNumber>
    </recommendedName>
</protein>
<name>A0A8B8JRS4_ABRPR</name>
<evidence type="ECO:0000256" key="9">
    <source>
        <dbReference type="ARBA" id="ARBA00023277"/>
    </source>
</evidence>
<dbReference type="EC" id="3.2.1.14" evidence="4"/>
<dbReference type="GO" id="GO:0008843">
    <property type="term" value="F:endochitinase activity"/>
    <property type="evidence" value="ECO:0007669"/>
    <property type="project" value="UniProtKB-EC"/>
</dbReference>
<keyword evidence="5" id="KW-0964">Secreted</keyword>
<dbReference type="RefSeq" id="XP_027334150.1">
    <property type="nucleotide sequence ID" value="XM_027478349.1"/>
</dbReference>
<sequence length="305" mass="33386">MWKKPSSLSTLFLFIWIVLVSSAESGIVTYWGQNSGEGTLTEACNSGLYEIINIAFLNKFGNGQRIEMDLAGHCVYPNCQRVSDGIRTCHAKNIKVMLSIGGFKGNYVLSSAQDARQVADTIWDTFLGGQSNSRPLGDAVLDGVDFDIESEGRGDPANYAELARRLSERGSQGGKKVFLSAAPQCPFPELQNQQYISRALSTGLFDYVWIQFYNNAQAQCQVDSGNGFKNSWNQWTSSIRGGKFYVGLPASPDKGAAGAGYVPPETVISQVLPFVNKSPKYGGVMLWDRYYDKLTGYSGKIKGNV</sequence>
<dbReference type="InterPro" id="IPR001579">
    <property type="entry name" value="Glyco_hydro_18_chit_AS"/>
</dbReference>
<feature type="domain" description="GH18" evidence="15">
    <location>
        <begin position="25"/>
        <end position="305"/>
    </location>
</feature>
<reference evidence="17" key="2">
    <citation type="submission" date="2025-08" db="UniProtKB">
        <authorList>
            <consortium name="RefSeq"/>
        </authorList>
    </citation>
    <scope>IDENTIFICATION</scope>
    <source>
        <tissue evidence="17">Young leaves</tissue>
    </source>
</reference>
<comment type="similarity">
    <text evidence="3">Belongs to the glycosyl hydrolase 18 family. Chitinase class II subfamily.</text>
</comment>
<keyword evidence="14" id="KW-0732">Signal</keyword>
<dbReference type="Pfam" id="PF00704">
    <property type="entry name" value="Glyco_hydro_18"/>
    <property type="match status" value="1"/>
</dbReference>
<dbReference type="AlphaFoldDB" id="A0A8B8JRS4"/>
<dbReference type="GeneID" id="113848923"/>
<dbReference type="Proteomes" id="UP000694853">
    <property type="component" value="Unplaced"/>
</dbReference>
<comment type="subcellular location">
    <subcellularLocation>
        <location evidence="2">Secreted</location>
        <location evidence="2">Extracellular space</location>
    </subcellularLocation>
</comment>
<gene>
    <name evidence="17" type="primary">LOC113848923</name>
</gene>
<dbReference type="PROSITE" id="PS01095">
    <property type="entry name" value="GH18_1"/>
    <property type="match status" value="1"/>
</dbReference>
<keyword evidence="9" id="KW-0119">Carbohydrate metabolism</keyword>
<evidence type="ECO:0000256" key="8">
    <source>
        <dbReference type="ARBA" id="ARBA00023157"/>
    </source>
</evidence>
<evidence type="ECO:0000259" key="15">
    <source>
        <dbReference type="PROSITE" id="PS51910"/>
    </source>
</evidence>
<comment type="catalytic activity">
    <reaction evidence="1">
        <text>Random endo-hydrolysis of N-acetyl-beta-D-glucosaminide (1-&gt;4)-beta-linkages in chitin and chitodextrins.</text>
        <dbReference type="EC" id="3.2.1.14"/>
    </reaction>
</comment>
<evidence type="ECO:0000256" key="7">
    <source>
        <dbReference type="ARBA" id="ARBA00023024"/>
    </source>
</evidence>
<dbReference type="PANTHER" id="PTHR45708:SF67">
    <property type="entry name" value="CHITINASE"/>
    <property type="match status" value="1"/>
</dbReference>
<evidence type="ECO:0000256" key="11">
    <source>
        <dbReference type="ARBA" id="ARBA00023326"/>
    </source>
</evidence>
<evidence type="ECO:0000256" key="13">
    <source>
        <dbReference type="RuleBase" id="RU000489"/>
    </source>
</evidence>
<keyword evidence="16" id="KW-1185">Reference proteome</keyword>
<dbReference type="CDD" id="cd02877">
    <property type="entry name" value="GH18_hevamine_XipI_class_III"/>
    <property type="match status" value="1"/>
</dbReference>
<dbReference type="InterPro" id="IPR017853">
    <property type="entry name" value="GH"/>
</dbReference>
<keyword evidence="8" id="KW-1015">Disulfide bond</keyword>
<feature type="signal peptide" evidence="14">
    <location>
        <begin position="1"/>
        <end position="23"/>
    </location>
</feature>
<organism evidence="16 17">
    <name type="scientific">Abrus precatorius</name>
    <name type="common">Indian licorice</name>
    <name type="synonym">Glycine abrus</name>
    <dbReference type="NCBI Taxonomy" id="3816"/>
    <lineage>
        <taxon>Eukaryota</taxon>
        <taxon>Viridiplantae</taxon>
        <taxon>Streptophyta</taxon>
        <taxon>Embryophyta</taxon>
        <taxon>Tracheophyta</taxon>
        <taxon>Spermatophyta</taxon>
        <taxon>Magnoliopsida</taxon>
        <taxon>eudicotyledons</taxon>
        <taxon>Gunneridae</taxon>
        <taxon>Pentapetalae</taxon>
        <taxon>rosids</taxon>
        <taxon>fabids</taxon>
        <taxon>Fabales</taxon>
        <taxon>Fabaceae</taxon>
        <taxon>Papilionoideae</taxon>
        <taxon>50 kb inversion clade</taxon>
        <taxon>NPAAA clade</taxon>
        <taxon>indigoferoid/millettioid clade</taxon>
        <taxon>Abreae</taxon>
        <taxon>Abrus</taxon>
    </lineage>
</organism>
<evidence type="ECO:0000313" key="17">
    <source>
        <dbReference type="RefSeq" id="XP_027334150.1"/>
    </source>
</evidence>
<accession>A0A8B8JRS4</accession>
<evidence type="ECO:0000256" key="10">
    <source>
        <dbReference type="ARBA" id="ARBA00023295"/>
    </source>
</evidence>
<evidence type="ECO:0000256" key="1">
    <source>
        <dbReference type="ARBA" id="ARBA00000822"/>
    </source>
</evidence>
<evidence type="ECO:0000256" key="14">
    <source>
        <dbReference type="SAM" id="SignalP"/>
    </source>
</evidence>
<dbReference type="Gene3D" id="3.20.20.80">
    <property type="entry name" value="Glycosidases"/>
    <property type="match status" value="1"/>
</dbReference>
<dbReference type="GO" id="GO:0000272">
    <property type="term" value="P:polysaccharide catabolic process"/>
    <property type="evidence" value="ECO:0007669"/>
    <property type="project" value="UniProtKB-KW"/>
</dbReference>
<keyword evidence="6 13" id="KW-0378">Hydrolase</keyword>
<dbReference type="KEGG" id="aprc:113848923"/>
<keyword evidence="7" id="KW-0146">Chitin degradation</keyword>
<dbReference type="SUPFAM" id="SSF51445">
    <property type="entry name" value="(Trans)glycosidases"/>
    <property type="match status" value="1"/>
</dbReference>
<dbReference type="FunFam" id="3.20.20.80:FF:000015">
    <property type="entry name" value="Acidic endochitinase SE2"/>
    <property type="match status" value="1"/>
</dbReference>
<evidence type="ECO:0000256" key="3">
    <source>
        <dbReference type="ARBA" id="ARBA00009121"/>
    </source>
</evidence>
<dbReference type="GO" id="GO:0005576">
    <property type="term" value="C:extracellular region"/>
    <property type="evidence" value="ECO:0007669"/>
    <property type="project" value="UniProtKB-SubCell"/>
</dbReference>
<evidence type="ECO:0000256" key="12">
    <source>
        <dbReference type="ARBA" id="ARBA00073139"/>
    </source>
</evidence>
<dbReference type="InterPro" id="IPR001223">
    <property type="entry name" value="Glyco_hydro18_cat"/>
</dbReference>
<keyword evidence="11" id="KW-0624">Polysaccharide degradation</keyword>
<dbReference type="InterPro" id="IPR045321">
    <property type="entry name" value="Cts1-like"/>
</dbReference>
<dbReference type="PANTHER" id="PTHR45708">
    <property type="entry name" value="ENDOCHITINASE"/>
    <property type="match status" value="1"/>
</dbReference>
<keyword evidence="10 13" id="KW-0326">Glycosidase</keyword>
<evidence type="ECO:0000256" key="4">
    <source>
        <dbReference type="ARBA" id="ARBA00012729"/>
    </source>
</evidence>
<dbReference type="PROSITE" id="PS51910">
    <property type="entry name" value="GH18_2"/>
    <property type="match status" value="1"/>
</dbReference>
<evidence type="ECO:0000313" key="16">
    <source>
        <dbReference type="Proteomes" id="UP000694853"/>
    </source>
</evidence>
<evidence type="ECO:0000256" key="2">
    <source>
        <dbReference type="ARBA" id="ARBA00004239"/>
    </source>
</evidence>